<dbReference type="SUPFAM" id="SSF116726">
    <property type="entry name" value="TrkA C-terminal domain-like"/>
    <property type="match status" value="2"/>
</dbReference>
<dbReference type="Gene3D" id="1.20.1530.20">
    <property type="match status" value="1"/>
</dbReference>
<dbReference type="GO" id="GO:0006813">
    <property type="term" value="P:potassium ion transport"/>
    <property type="evidence" value="ECO:0007669"/>
    <property type="project" value="InterPro"/>
</dbReference>
<sequence>MNEPLLLIGFVVLICILANRFLEKIPIPSLLIFIGLGMFFGENGVLKIAFDNYDIVNITCSICLIFIMFYGGFGTNLKAARPVLTPSIVMSTLGVAGTAGALALFAHWVLGLPLLESFLIGSVISSTDAASVFNILRSQKLALKYHTDSLLEIESGSNDPMSYMLTTVAVALLAGQSISVPLLLAQQMIIGLFFGALFGWLAVKLLHQQLLPSQESHTVFLLSIMVLVYAVPSCFNGNGYLSVYLCGIWIGNSHLPQKKYLVHFMDVLTHIAQVIIFFLLGLLVTPIQLPMVIVPAIVLTLFLTLAARPLVSFLLLKPFGCKLNQIGLVSWSGLRGAASVVFAIATVLGGVQTTYNLYNLIFCMVLLSISVQGTLLPFVAKKLSMIDTQTDVGCTFTDYQEDSDIHFIKLHIDHAHSWCGQRLSELRLPSDLLVAMVIRGQEVIAPDGSTQLACGDLLVLAARSFEDREHLRLREVAVGPKDTFVNCALSQIPKAHTNRVILIKRGIDTIIPRGDTLIRAGDILIMAQFSNSSYAAEK</sequence>
<feature type="transmembrane region" description="Helical" evidence="9">
    <location>
        <begin position="357"/>
        <end position="379"/>
    </location>
</feature>
<dbReference type="PROSITE" id="PS51202">
    <property type="entry name" value="RCK_C"/>
    <property type="match status" value="1"/>
</dbReference>
<feature type="transmembrane region" description="Helical" evidence="9">
    <location>
        <begin position="293"/>
        <end position="316"/>
    </location>
</feature>
<dbReference type="AlphaFoldDB" id="A0A9D2M354"/>
<feature type="domain" description="RCK C-terminal" evidence="10">
    <location>
        <begin position="395"/>
        <end position="476"/>
    </location>
</feature>
<dbReference type="Gene3D" id="3.30.70.1450">
    <property type="entry name" value="Regulator of K+ conductance, C-terminal domain"/>
    <property type="match status" value="2"/>
</dbReference>
<feature type="transmembrane region" description="Helical" evidence="9">
    <location>
        <begin position="29"/>
        <end position="49"/>
    </location>
</feature>
<keyword evidence="5 9" id="KW-0812">Transmembrane</keyword>
<evidence type="ECO:0000259" key="10">
    <source>
        <dbReference type="PROSITE" id="PS51202"/>
    </source>
</evidence>
<feature type="transmembrane region" description="Helical" evidence="9">
    <location>
        <begin position="6"/>
        <end position="22"/>
    </location>
</feature>
<evidence type="ECO:0000256" key="6">
    <source>
        <dbReference type="ARBA" id="ARBA00022989"/>
    </source>
</evidence>
<keyword evidence="2" id="KW-0813">Transport</keyword>
<dbReference type="Pfam" id="PF00999">
    <property type="entry name" value="Na_H_Exchanger"/>
    <property type="match status" value="1"/>
</dbReference>
<dbReference type="EMBL" id="DWYA01000049">
    <property type="protein sequence ID" value="HJB39781.1"/>
    <property type="molecule type" value="Genomic_DNA"/>
</dbReference>
<keyword evidence="7" id="KW-0406">Ion transport</keyword>
<dbReference type="GO" id="GO:1902600">
    <property type="term" value="P:proton transmembrane transport"/>
    <property type="evidence" value="ECO:0007669"/>
    <property type="project" value="InterPro"/>
</dbReference>
<dbReference type="GO" id="GO:0005886">
    <property type="term" value="C:plasma membrane"/>
    <property type="evidence" value="ECO:0007669"/>
    <property type="project" value="UniProtKB-SubCell"/>
</dbReference>
<feature type="transmembrane region" description="Helical" evidence="9">
    <location>
        <begin position="55"/>
        <end position="76"/>
    </location>
</feature>
<dbReference type="PANTHER" id="PTHR32507:SF7">
    <property type="entry name" value="K(+)_H(+) ANTIPORTER NHAP2"/>
    <property type="match status" value="1"/>
</dbReference>
<gene>
    <name evidence="11" type="ORF">H9943_05220</name>
</gene>
<evidence type="ECO:0000256" key="4">
    <source>
        <dbReference type="ARBA" id="ARBA00022475"/>
    </source>
</evidence>
<feature type="transmembrane region" description="Helical" evidence="9">
    <location>
        <begin position="184"/>
        <end position="203"/>
    </location>
</feature>
<dbReference type="GO" id="GO:0015297">
    <property type="term" value="F:antiporter activity"/>
    <property type="evidence" value="ECO:0007669"/>
    <property type="project" value="UniProtKB-KW"/>
</dbReference>
<keyword evidence="6 9" id="KW-1133">Transmembrane helix</keyword>
<evidence type="ECO:0000256" key="3">
    <source>
        <dbReference type="ARBA" id="ARBA00022449"/>
    </source>
</evidence>
<dbReference type="PANTHER" id="PTHR32507">
    <property type="entry name" value="NA(+)/H(+) ANTIPORTER 1"/>
    <property type="match status" value="1"/>
</dbReference>
<evidence type="ECO:0000256" key="1">
    <source>
        <dbReference type="ARBA" id="ARBA00004651"/>
    </source>
</evidence>
<keyword evidence="8 9" id="KW-0472">Membrane</keyword>
<evidence type="ECO:0000256" key="7">
    <source>
        <dbReference type="ARBA" id="ARBA00023065"/>
    </source>
</evidence>
<evidence type="ECO:0000256" key="8">
    <source>
        <dbReference type="ARBA" id="ARBA00023136"/>
    </source>
</evidence>
<dbReference type="Pfam" id="PF02080">
    <property type="entry name" value="TrkA_C"/>
    <property type="match status" value="2"/>
</dbReference>
<dbReference type="GO" id="GO:0008324">
    <property type="term" value="F:monoatomic cation transmembrane transporter activity"/>
    <property type="evidence" value="ECO:0007669"/>
    <property type="project" value="InterPro"/>
</dbReference>
<accession>A0A9D2M354</accession>
<evidence type="ECO:0000313" key="11">
    <source>
        <dbReference type="EMBL" id="HJB39781.1"/>
    </source>
</evidence>
<dbReference type="InterPro" id="IPR006037">
    <property type="entry name" value="RCK_C"/>
</dbReference>
<reference evidence="11" key="2">
    <citation type="submission" date="2021-04" db="EMBL/GenBank/DDBJ databases">
        <authorList>
            <person name="Gilroy R."/>
        </authorList>
    </citation>
    <scope>NUCLEOTIDE SEQUENCE</scope>
    <source>
        <strain evidence="11">ChiBcec8-14828</strain>
    </source>
</reference>
<keyword evidence="4" id="KW-1003">Cell membrane</keyword>
<dbReference type="Proteomes" id="UP000824209">
    <property type="component" value="Unassembled WGS sequence"/>
</dbReference>
<dbReference type="InterPro" id="IPR036721">
    <property type="entry name" value="RCK_C_sf"/>
</dbReference>
<evidence type="ECO:0000313" key="12">
    <source>
        <dbReference type="Proteomes" id="UP000824209"/>
    </source>
</evidence>
<dbReference type="InterPro" id="IPR006153">
    <property type="entry name" value="Cation/H_exchanger_TM"/>
</dbReference>
<comment type="subcellular location">
    <subcellularLocation>
        <location evidence="1">Cell membrane</location>
        <topology evidence="1">Multi-pass membrane protein</topology>
    </subcellularLocation>
</comment>
<evidence type="ECO:0000256" key="2">
    <source>
        <dbReference type="ARBA" id="ARBA00022448"/>
    </source>
</evidence>
<evidence type="ECO:0000256" key="5">
    <source>
        <dbReference type="ARBA" id="ARBA00022692"/>
    </source>
</evidence>
<feature type="transmembrane region" description="Helical" evidence="9">
    <location>
        <begin position="161"/>
        <end position="178"/>
    </location>
</feature>
<dbReference type="NCBIfam" id="NF003715">
    <property type="entry name" value="PRK05326.1-2"/>
    <property type="match status" value="1"/>
</dbReference>
<evidence type="ECO:0000256" key="9">
    <source>
        <dbReference type="SAM" id="Phobius"/>
    </source>
</evidence>
<protein>
    <submittedName>
        <fullName evidence="11">Potassium/proton antiporter</fullName>
    </submittedName>
</protein>
<keyword evidence="3" id="KW-0050">Antiport</keyword>
<comment type="caution">
    <text evidence="11">The sequence shown here is derived from an EMBL/GenBank/DDBJ whole genome shotgun (WGS) entry which is preliminary data.</text>
</comment>
<feature type="transmembrane region" description="Helical" evidence="9">
    <location>
        <begin position="267"/>
        <end position="287"/>
    </location>
</feature>
<organism evidence="11 12">
    <name type="scientific">Candidatus Ruthenibacterium avium</name>
    <dbReference type="NCBI Taxonomy" id="2838751"/>
    <lineage>
        <taxon>Bacteria</taxon>
        <taxon>Bacillati</taxon>
        <taxon>Bacillota</taxon>
        <taxon>Clostridia</taxon>
        <taxon>Eubacteriales</taxon>
        <taxon>Oscillospiraceae</taxon>
        <taxon>Ruthenibacterium</taxon>
    </lineage>
</organism>
<name>A0A9D2M354_9FIRM</name>
<reference evidence="11" key="1">
    <citation type="journal article" date="2021" name="PeerJ">
        <title>Extensive microbial diversity within the chicken gut microbiome revealed by metagenomics and culture.</title>
        <authorList>
            <person name="Gilroy R."/>
            <person name="Ravi A."/>
            <person name="Getino M."/>
            <person name="Pursley I."/>
            <person name="Horton D.L."/>
            <person name="Alikhan N.F."/>
            <person name="Baker D."/>
            <person name="Gharbi K."/>
            <person name="Hall N."/>
            <person name="Watson M."/>
            <person name="Adriaenssens E.M."/>
            <person name="Foster-Nyarko E."/>
            <person name="Jarju S."/>
            <person name="Secka A."/>
            <person name="Antonio M."/>
            <person name="Oren A."/>
            <person name="Chaudhuri R.R."/>
            <person name="La Ragione R."/>
            <person name="Hildebrand F."/>
            <person name="Pallen M.J."/>
        </authorList>
    </citation>
    <scope>NUCLEOTIDE SEQUENCE</scope>
    <source>
        <strain evidence="11">ChiBcec8-14828</strain>
    </source>
</reference>
<dbReference type="NCBIfam" id="NF003716">
    <property type="entry name" value="PRK05326.1-3"/>
    <property type="match status" value="1"/>
</dbReference>
<feature type="transmembrane region" description="Helical" evidence="9">
    <location>
        <begin position="88"/>
        <end position="111"/>
    </location>
</feature>
<dbReference type="InterPro" id="IPR038770">
    <property type="entry name" value="Na+/solute_symporter_sf"/>
</dbReference>
<proteinExistence type="predicted"/>
<feature type="transmembrane region" description="Helical" evidence="9">
    <location>
        <begin position="328"/>
        <end position="351"/>
    </location>
</feature>